<gene>
    <name evidence="3" type="ORF">ASZ90_009606</name>
</gene>
<dbReference type="GO" id="GO:0008977">
    <property type="term" value="F:prephenate dehydrogenase (NAD+) activity"/>
    <property type="evidence" value="ECO:0007669"/>
    <property type="project" value="InterPro"/>
</dbReference>
<evidence type="ECO:0000259" key="2">
    <source>
        <dbReference type="PROSITE" id="PS51176"/>
    </source>
</evidence>
<dbReference type="GO" id="GO:0004665">
    <property type="term" value="F:prephenate dehydrogenase (NADP+) activity"/>
    <property type="evidence" value="ECO:0007669"/>
    <property type="project" value="InterPro"/>
</dbReference>
<dbReference type="InterPro" id="IPR046825">
    <property type="entry name" value="PDH_C"/>
</dbReference>
<dbReference type="EMBL" id="LNQE01001160">
    <property type="protein sequence ID" value="KUG20656.1"/>
    <property type="molecule type" value="Genomic_DNA"/>
</dbReference>
<reference evidence="3" key="1">
    <citation type="journal article" date="2015" name="Proc. Natl. Acad. Sci. U.S.A.">
        <title>Networks of energetic and metabolic interactions define dynamics in microbial communities.</title>
        <authorList>
            <person name="Embree M."/>
            <person name="Liu J.K."/>
            <person name="Al-Bassam M.M."/>
            <person name="Zengler K."/>
        </authorList>
    </citation>
    <scope>NUCLEOTIDE SEQUENCE</scope>
</reference>
<dbReference type="GO" id="GO:0070403">
    <property type="term" value="F:NAD+ binding"/>
    <property type="evidence" value="ECO:0007669"/>
    <property type="project" value="InterPro"/>
</dbReference>
<dbReference type="PROSITE" id="PS51176">
    <property type="entry name" value="PDH_ADH"/>
    <property type="match status" value="1"/>
</dbReference>
<dbReference type="InterPro" id="IPR036291">
    <property type="entry name" value="NAD(P)-bd_dom_sf"/>
</dbReference>
<dbReference type="Pfam" id="PF02153">
    <property type="entry name" value="PDH_N"/>
    <property type="match status" value="1"/>
</dbReference>
<dbReference type="Pfam" id="PF20463">
    <property type="entry name" value="PDH_C"/>
    <property type="match status" value="1"/>
</dbReference>
<proteinExistence type="predicted"/>
<evidence type="ECO:0000256" key="1">
    <source>
        <dbReference type="ARBA" id="ARBA00023002"/>
    </source>
</evidence>
<comment type="caution">
    <text evidence="3">The sequence shown here is derived from an EMBL/GenBank/DDBJ whole genome shotgun (WGS) entry which is preliminary data.</text>
</comment>
<accession>A0A0W8FIE3</accession>
<keyword evidence="1 3" id="KW-0560">Oxidoreductase</keyword>
<feature type="domain" description="Prephenate/arogenate dehydrogenase" evidence="2">
    <location>
        <begin position="1"/>
        <end position="264"/>
    </location>
</feature>
<dbReference type="InterPro" id="IPR050812">
    <property type="entry name" value="Preph/Arog_dehydrog"/>
</dbReference>
<dbReference type="InterPro" id="IPR003099">
    <property type="entry name" value="Prephen_DH"/>
</dbReference>
<dbReference type="Gene3D" id="1.10.3660.10">
    <property type="entry name" value="6-phosphogluconate dehydrogenase C-terminal like domain"/>
    <property type="match status" value="1"/>
</dbReference>
<sequence>MRAGIIGGTGRMGGFFRSVFERAGWDVICSGSRGPPGNREIVEQSDLVMVSVPIRKTVGVIREIAPFLHKEQVLCDVTSLKVEPVRAMLASRAQVIGLHPMFGPGVGSLKNQTIIATPARCDAGVLERLLGIFRDQGACITISTPEDHDAMMAVIQGLIHFGTLCSAETIRRLNVDVERTLAFTSPIYRIQICLIGRLLAQDPGLYGDMLQLNPAVPEVLGVFLDAAESLKKIVEAGDPASFEEFFTRNTGHYRDYLETATEETDGLIRYMVER</sequence>
<evidence type="ECO:0000313" key="3">
    <source>
        <dbReference type="EMBL" id="KUG20656.1"/>
    </source>
</evidence>
<dbReference type="InterPro" id="IPR008927">
    <property type="entry name" value="6-PGluconate_DH-like_C_sf"/>
</dbReference>
<dbReference type="InterPro" id="IPR046826">
    <property type="entry name" value="PDH_N"/>
</dbReference>
<dbReference type="PANTHER" id="PTHR21363:SF0">
    <property type="entry name" value="PREPHENATE DEHYDROGENASE [NADP(+)]"/>
    <property type="match status" value="1"/>
</dbReference>
<dbReference type="GO" id="GO:0006571">
    <property type="term" value="P:tyrosine biosynthetic process"/>
    <property type="evidence" value="ECO:0007669"/>
    <property type="project" value="InterPro"/>
</dbReference>
<dbReference type="SUPFAM" id="SSF48179">
    <property type="entry name" value="6-phosphogluconate dehydrogenase C-terminal domain-like"/>
    <property type="match status" value="1"/>
</dbReference>
<name>A0A0W8FIE3_9ZZZZ</name>
<dbReference type="PANTHER" id="PTHR21363">
    <property type="entry name" value="PREPHENATE DEHYDROGENASE"/>
    <property type="match status" value="1"/>
</dbReference>
<protein>
    <recommendedName>
        <fullName evidence="2">Prephenate/arogenate dehydrogenase domain-containing protein</fullName>
    </recommendedName>
</protein>
<dbReference type="Gene3D" id="3.40.50.720">
    <property type="entry name" value="NAD(P)-binding Rossmann-like Domain"/>
    <property type="match status" value="1"/>
</dbReference>
<organism evidence="3">
    <name type="scientific">hydrocarbon metagenome</name>
    <dbReference type="NCBI Taxonomy" id="938273"/>
    <lineage>
        <taxon>unclassified sequences</taxon>
        <taxon>metagenomes</taxon>
        <taxon>ecological metagenomes</taxon>
    </lineage>
</organism>
<dbReference type="SUPFAM" id="SSF51735">
    <property type="entry name" value="NAD(P)-binding Rossmann-fold domains"/>
    <property type="match status" value="1"/>
</dbReference>
<dbReference type="AlphaFoldDB" id="A0A0W8FIE3"/>